<name>A0A1I6KYX1_9SPHN</name>
<dbReference type="STRING" id="1166337.SAMN05192580_1927"/>
<organism evidence="1 2">
    <name type="scientific">Sphingomonas jatrophae</name>
    <dbReference type="NCBI Taxonomy" id="1166337"/>
    <lineage>
        <taxon>Bacteria</taxon>
        <taxon>Pseudomonadati</taxon>
        <taxon>Pseudomonadota</taxon>
        <taxon>Alphaproteobacteria</taxon>
        <taxon>Sphingomonadales</taxon>
        <taxon>Sphingomonadaceae</taxon>
        <taxon>Sphingomonas</taxon>
    </lineage>
</organism>
<dbReference type="PIRSF" id="PIRSF032064">
    <property type="entry name" value="UCP032064"/>
    <property type="match status" value="1"/>
</dbReference>
<proteinExistence type="predicted"/>
<keyword evidence="2" id="KW-1185">Reference proteome</keyword>
<evidence type="ECO:0000313" key="2">
    <source>
        <dbReference type="Proteomes" id="UP000198824"/>
    </source>
</evidence>
<dbReference type="AlphaFoldDB" id="A0A1I6KYX1"/>
<evidence type="ECO:0008006" key="3">
    <source>
        <dbReference type="Google" id="ProtNLM"/>
    </source>
</evidence>
<dbReference type="InterPro" id="IPR007922">
    <property type="entry name" value="DciA-like"/>
</dbReference>
<dbReference type="Proteomes" id="UP000198824">
    <property type="component" value="Unassembled WGS sequence"/>
</dbReference>
<sequence length="181" mass="19026">MSKARAPKVEPQAVRSNRARAVGDMLPSVGGTCFRRFGFVQHTVVSRWPEIVGDRFARVSTPESIRFPAGKKAEGTLCVAVEGAHAPMFQHVAPAIVERVNRFFGYSAVAKVAIRQGAAAPRPAPPSLRPVQLALSDEVGGSVRDVADPELRACLAALGAAVEASAAPARAAAIPVLGRVR</sequence>
<dbReference type="Pfam" id="PF05258">
    <property type="entry name" value="DciA"/>
    <property type="match status" value="1"/>
</dbReference>
<dbReference type="OrthoDB" id="7160947at2"/>
<dbReference type="InterPro" id="IPR010593">
    <property type="entry name" value="DUF1159"/>
</dbReference>
<protein>
    <recommendedName>
        <fullName evidence="3">DUF721 domain-containing protein</fullName>
    </recommendedName>
</protein>
<gene>
    <name evidence="1" type="ORF">SAMN05192580_1927</name>
</gene>
<evidence type="ECO:0000313" key="1">
    <source>
        <dbReference type="EMBL" id="SFR96120.1"/>
    </source>
</evidence>
<dbReference type="EMBL" id="FOZG01000002">
    <property type="protein sequence ID" value="SFR96120.1"/>
    <property type="molecule type" value="Genomic_DNA"/>
</dbReference>
<dbReference type="RefSeq" id="WP_093314053.1">
    <property type="nucleotide sequence ID" value="NZ_FOZG01000002.1"/>
</dbReference>
<accession>A0A1I6KYX1</accession>
<reference evidence="1 2" key="1">
    <citation type="submission" date="2016-10" db="EMBL/GenBank/DDBJ databases">
        <authorList>
            <person name="de Groot N.N."/>
        </authorList>
    </citation>
    <scope>NUCLEOTIDE SEQUENCE [LARGE SCALE GENOMIC DNA]</scope>
    <source>
        <strain evidence="1 2">S5-249</strain>
    </source>
</reference>